<feature type="compositionally biased region" description="Acidic residues" evidence="1">
    <location>
        <begin position="13"/>
        <end position="30"/>
    </location>
</feature>
<evidence type="ECO:0000313" key="5">
    <source>
        <dbReference type="Proteomes" id="UP000435112"/>
    </source>
</evidence>
<evidence type="ECO:0000313" key="4">
    <source>
        <dbReference type="Proteomes" id="UP000434957"/>
    </source>
</evidence>
<organism evidence="2 5">
    <name type="scientific">Phytophthora rubi</name>
    <dbReference type="NCBI Taxonomy" id="129364"/>
    <lineage>
        <taxon>Eukaryota</taxon>
        <taxon>Sar</taxon>
        <taxon>Stramenopiles</taxon>
        <taxon>Oomycota</taxon>
        <taxon>Peronosporomycetes</taxon>
        <taxon>Peronosporales</taxon>
        <taxon>Peronosporaceae</taxon>
        <taxon>Phytophthora</taxon>
    </lineage>
</organism>
<gene>
    <name evidence="2" type="ORF">PR002_g8851</name>
    <name evidence="3" type="ORF">PR003_g6619</name>
</gene>
<comment type="caution">
    <text evidence="2">The sequence shown here is derived from an EMBL/GenBank/DDBJ whole genome shotgun (WGS) entry which is preliminary data.</text>
</comment>
<dbReference type="AlphaFoldDB" id="A0A6A3MUK1"/>
<proteinExistence type="predicted"/>
<feature type="region of interest" description="Disordered" evidence="1">
    <location>
        <begin position="95"/>
        <end position="121"/>
    </location>
</feature>
<dbReference type="Proteomes" id="UP000435112">
    <property type="component" value="Unassembled WGS sequence"/>
</dbReference>
<protein>
    <submittedName>
        <fullName evidence="2">Uncharacterized protein</fullName>
    </submittedName>
</protein>
<evidence type="ECO:0000256" key="1">
    <source>
        <dbReference type="SAM" id="MobiDB-lite"/>
    </source>
</evidence>
<feature type="compositionally biased region" description="Low complexity" evidence="1">
    <location>
        <begin position="103"/>
        <end position="121"/>
    </location>
</feature>
<reference evidence="2 5" key="1">
    <citation type="submission" date="2018-09" db="EMBL/GenBank/DDBJ databases">
        <title>Genomic investigation of the strawberry pathogen Phytophthora fragariae indicates pathogenicity is determined by transcriptional variation in three key races.</title>
        <authorList>
            <person name="Adams T.M."/>
            <person name="Armitage A.D."/>
            <person name="Sobczyk M.K."/>
            <person name="Bates H.J."/>
            <person name="Dunwell J.M."/>
            <person name="Nellist C.F."/>
            <person name="Harrison R.J."/>
        </authorList>
    </citation>
    <scope>NUCLEOTIDE SEQUENCE [LARGE SCALE GENOMIC DNA]</scope>
    <source>
        <strain evidence="2 5">SCRP324</strain>
        <strain evidence="3 4">SCRP333</strain>
    </source>
</reference>
<dbReference type="Proteomes" id="UP000434957">
    <property type="component" value="Unassembled WGS sequence"/>
</dbReference>
<accession>A0A6A3MUK1</accession>
<evidence type="ECO:0000313" key="3">
    <source>
        <dbReference type="EMBL" id="KAE9348057.1"/>
    </source>
</evidence>
<keyword evidence="4" id="KW-1185">Reference proteome</keyword>
<evidence type="ECO:0000313" key="2">
    <source>
        <dbReference type="EMBL" id="KAE9033074.1"/>
    </source>
</evidence>
<name>A0A6A3MUK1_9STRA</name>
<feature type="compositionally biased region" description="Gly residues" evidence="1">
    <location>
        <begin position="1"/>
        <end position="11"/>
    </location>
</feature>
<feature type="region of interest" description="Disordered" evidence="1">
    <location>
        <begin position="1"/>
        <end position="54"/>
    </location>
</feature>
<sequence length="121" mass="13124">MNGDPGGGGDSSGSDEEEDQDDDGDEDSDAAVDFKGTEMGSDLDTSQYPPHYNCAELHPRSFDLQTLSTRFPTRKPGKGTVRAIEHQLRDLAIQRPERRASQLPPELLAAPGLGSLGPFRR</sequence>
<dbReference type="EMBL" id="QXFT01000297">
    <property type="protein sequence ID" value="KAE9348057.1"/>
    <property type="molecule type" value="Genomic_DNA"/>
</dbReference>
<dbReference type="EMBL" id="QXFU01000458">
    <property type="protein sequence ID" value="KAE9033074.1"/>
    <property type="molecule type" value="Genomic_DNA"/>
</dbReference>